<keyword evidence="3" id="KW-1185">Reference proteome</keyword>
<gene>
    <name evidence="2" type="ORF">MOHU_18660</name>
</gene>
<dbReference type="EMBL" id="PVXM01000048">
    <property type="protein sequence ID" value="PRR70450.1"/>
    <property type="molecule type" value="Genomic_DNA"/>
</dbReference>
<reference evidence="2 3" key="1">
    <citation type="submission" date="2018-03" db="EMBL/GenBank/DDBJ databases">
        <title>Genome sequence of Moorella humiferrea DSM 23265.</title>
        <authorList>
            <person name="Poehlein A."/>
            <person name="Daniel R."/>
        </authorList>
    </citation>
    <scope>NUCLEOTIDE SEQUENCE [LARGE SCALE GENOMIC DNA]</scope>
    <source>
        <strain evidence="2 3">DSM 23265</strain>
    </source>
</reference>
<sequence length="1306" mass="149260">MNLLQCCHLSDSDRYFEELLAGSADLSLLGNIELNPEELDHLAKLIAGELGKPDFAQRGSLSVAVFLVGMGVNYYHDNFWAPVYTALGLPPGQIKWQRLLGEAFLATVEKYNLPAFSDELRYIMPILAHGIVPNAYLNDYFSDVVLAIYYERERAGLPVMEAEIAHLATNWRRDYHTRNELERELAEVKGHESSLALAMDMWKNKEKLERLQDLRAGVEDSVELKAALAVPEGWLEQAEAERSRLQQQIDAYYSSLKHLQEIAAVQEAGHVEINALNRAIEDAGKEIMGHWDDSFAGKIEGLPVDEINKLAWEYTEGNRVFVGSGRFWVWLLRLLLRRRYRQVKQCRQMLEEKLDGLPVRSELMANPWPALPKVLRELQQLLRDYHKLEILLENLRKAEQGIFATSPALDRISETEIALWQERLTKLNRKIAEYKMNLVRLGKGDLEEGLRKLSEQRSIRCEIETIVAELNRDDIDSLVAILPLIEKYPEETSLFNDLIAIREKENNILEKLKTIKEPLYFLNESTRIFILQGGNLAEKFVFHSLLLMQKLDKGEEPIGDIVLPSRIIRAMEKWWYQQGKDMLDKMRSSRGEDRESYGVTLRRPVIKLDTIARSIKVEFPEQTVGGPARATLVIRGKSGTVREVNIPVHKVGEGQYRTGIVDVNLEPPEPVYHFEFRAGEIFRSWKINGIDGNNACLLFSSQRKLIEDERLPEDGAYLVAPAGSRVMPVEAVKEQERLTGSWSDYEYWYLDLDGIDAVLVRNEKEAAVFKKLPEKLEPGLLGGEEIVIVKTREGPVYRGKLPMLLFSKNEQEELRSYGVRLDWAGVAKYVSLDTPGAVISKDDIIFVPLAVLFGDVYGVCGITLIYRESVLWHQKCVVVPDLTLEFDRVIYSPQDGKRETGRLELSSRHYFTFFVRPPAQLVESSPGRTLVEFDTRQNQIVGQLGYSIDQDNDFRVEVYIDIPAVRWRGSADTPWKAEVEEIWHEELGEIEVKLPACISGMVKLALDNGRQVISRQIRKGVAVFNLRQLSDTLGSDNLPVHDLYLSFQDSTIPACLLVRVRMRWQVADISIVQRLEGERRIVVLAWQDFGVVTNRIVRLWPLGLPGADMLERRVPDGVSKVEIREHYRRLPAGGYRLQFTIDDPWEEDEVLLPDPESENCIDVMLGDKAEILQDILQNGLLIESFACEGEIIPAGRLYWIQDIAIKPEFLGEERFQGNICTVDEHGNTIILDCNPVSFYLDLDELSRLPFLIDRDRDGATYCKRCRVLFWEIAHQECGRQGQVILPEYIFVQIRRGKNGPGSVADN</sequence>
<evidence type="ECO:0000256" key="1">
    <source>
        <dbReference type="SAM" id="Coils"/>
    </source>
</evidence>
<dbReference type="RefSeq" id="WP_106005804.1">
    <property type="nucleotide sequence ID" value="NZ_CP136419.1"/>
</dbReference>
<protein>
    <submittedName>
        <fullName evidence="2">Uncharacterized protein</fullName>
    </submittedName>
</protein>
<proteinExistence type="predicted"/>
<organism evidence="2 3">
    <name type="scientific">Neomoorella humiferrea</name>
    <dbReference type="NCBI Taxonomy" id="676965"/>
    <lineage>
        <taxon>Bacteria</taxon>
        <taxon>Bacillati</taxon>
        <taxon>Bacillota</taxon>
        <taxon>Clostridia</taxon>
        <taxon>Neomoorellales</taxon>
        <taxon>Neomoorellaceae</taxon>
        <taxon>Neomoorella</taxon>
    </lineage>
</organism>
<dbReference type="Proteomes" id="UP000238415">
    <property type="component" value="Unassembled WGS sequence"/>
</dbReference>
<evidence type="ECO:0000313" key="3">
    <source>
        <dbReference type="Proteomes" id="UP000238415"/>
    </source>
</evidence>
<evidence type="ECO:0000313" key="2">
    <source>
        <dbReference type="EMBL" id="PRR70450.1"/>
    </source>
</evidence>
<accession>A0A2T0ANB5</accession>
<comment type="caution">
    <text evidence="2">The sequence shown here is derived from an EMBL/GenBank/DDBJ whole genome shotgun (WGS) entry which is preliminary data.</text>
</comment>
<dbReference type="OrthoDB" id="1729433at2"/>
<keyword evidence="1" id="KW-0175">Coiled coil</keyword>
<name>A0A2T0ANB5_9FIRM</name>
<feature type="coiled-coil region" evidence="1">
    <location>
        <begin position="378"/>
        <end position="437"/>
    </location>
</feature>